<gene>
    <name evidence="2" type="primary">106086031</name>
</gene>
<evidence type="ECO:0000313" key="2">
    <source>
        <dbReference type="EnsemblMetazoa" id="SCAU010371-PA"/>
    </source>
</evidence>
<dbReference type="GO" id="GO:0005615">
    <property type="term" value="C:extracellular space"/>
    <property type="evidence" value="ECO:0007669"/>
    <property type="project" value="TreeGrafter"/>
</dbReference>
<dbReference type="SMART" id="SM00186">
    <property type="entry name" value="FBG"/>
    <property type="match status" value="1"/>
</dbReference>
<dbReference type="PANTHER" id="PTHR19143">
    <property type="entry name" value="FIBRINOGEN/TENASCIN/ANGIOPOEITIN"/>
    <property type="match status" value="1"/>
</dbReference>
<dbReference type="InterPro" id="IPR036056">
    <property type="entry name" value="Fibrinogen-like_C"/>
</dbReference>
<evidence type="ECO:0000313" key="3">
    <source>
        <dbReference type="Proteomes" id="UP000095300"/>
    </source>
</evidence>
<dbReference type="STRING" id="35570.A0A1I8PR50"/>
<dbReference type="OrthoDB" id="6145874at2759"/>
<dbReference type="InterPro" id="IPR050373">
    <property type="entry name" value="Fibrinogen_C-term_domain"/>
</dbReference>
<dbReference type="AlphaFoldDB" id="A0A1I8PR50"/>
<name>A0A1I8PR50_STOCA</name>
<dbReference type="VEuPathDB" id="VectorBase:SCAU010371"/>
<keyword evidence="3" id="KW-1185">Reference proteome</keyword>
<dbReference type="Proteomes" id="UP000095300">
    <property type="component" value="Unassembled WGS sequence"/>
</dbReference>
<accession>A0A1I8PR50</accession>
<dbReference type="PROSITE" id="PS51406">
    <property type="entry name" value="FIBRINOGEN_C_2"/>
    <property type="match status" value="1"/>
</dbReference>
<dbReference type="PANTHER" id="PTHR19143:SF444">
    <property type="entry name" value="PROTEIN SCABROUS"/>
    <property type="match status" value="1"/>
</dbReference>
<evidence type="ECO:0000259" key="1">
    <source>
        <dbReference type="PROSITE" id="PS51406"/>
    </source>
</evidence>
<dbReference type="EnsemblMetazoa" id="SCAU010371-RA">
    <property type="protein sequence ID" value="SCAU010371-PA"/>
    <property type="gene ID" value="SCAU010371"/>
</dbReference>
<reference evidence="2" key="1">
    <citation type="submission" date="2020-05" db="UniProtKB">
        <authorList>
            <consortium name="EnsemblMetazoa"/>
        </authorList>
    </citation>
    <scope>IDENTIFICATION</scope>
    <source>
        <strain evidence="2">USDA</strain>
    </source>
</reference>
<proteinExistence type="predicted"/>
<organism evidence="2 3">
    <name type="scientific">Stomoxys calcitrans</name>
    <name type="common">Stable fly</name>
    <name type="synonym">Conops calcitrans</name>
    <dbReference type="NCBI Taxonomy" id="35570"/>
    <lineage>
        <taxon>Eukaryota</taxon>
        <taxon>Metazoa</taxon>
        <taxon>Ecdysozoa</taxon>
        <taxon>Arthropoda</taxon>
        <taxon>Hexapoda</taxon>
        <taxon>Insecta</taxon>
        <taxon>Pterygota</taxon>
        <taxon>Neoptera</taxon>
        <taxon>Endopterygota</taxon>
        <taxon>Diptera</taxon>
        <taxon>Brachycera</taxon>
        <taxon>Muscomorpha</taxon>
        <taxon>Muscoidea</taxon>
        <taxon>Muscidae</taxon>
        <taxon>Stomoxys</taxon>
    </lineage>
</organism>
<dbReference type="CDD" id="cd00087">
    <property type="entry name" value="FReD"/>
    <property type="match status" value="1"/>
</dbReference>
<sequence length="235" mass="27615">MSKRIDEISKRQEEQQTQLNELMKTVQPNPNVLSPMTKINGEVAIKEKPKLSPQPKPATEWTTILRRQDGSVDFYRNWTEYKNGFGNPPNGEFFIGLDRLHELTNQDPPQELTIILRDWRNEERYANYSFFKIDNEAAKYKIFALGNYEGNAGNAMAFHLGQAFSTYDQDNDGTNVQNCAERWHGAWWYDNCYHSNLCATYRQEHDKFSKGIAWMQWKGHDYSLKYAEMKIRPKK</sequence>
<dbReference type="InterPro" id="IPR014716">
    <property type="entry name" value="Fibrinogen_a/b/g_C_1"/>
</dbReference>
<protein>
    <recommendedName>
        <fullName evidence="1">Fibrinogen C-terminal domain-containing protein</fullName>
    </recommendedName>
</protein>
<dbReference type="Pfam" id="PF00147">
    <property type="entry name" value="Fibrinogen_C"/>
    <property type="match status" value="1"/>
</dbReference>
<dbReference type="Gene3D" id="3.90.215.10">
    <property type="entry name" value="Gamma Fibrinogen, chain A, domain 1"/>
    <property type="match status" value="1"/>
</dbReference>
<feature type="domain" description="Fibrinogen C-terminal" evidence="1">
    <location>
        <begin position="61"/>
        <end position="235"/>
    </location>
</feature>
<dbReference type="InterPro" id="IPR002181">
    <property type="entry name" value="Fibrinogen_a/b/g_C_dom"/>
</dbReference>
<dbReference type="SUPFAM" id="SSF56496">
    <property type="entry name" value="Fibrinogen C-terminal domain-like"/>
    <property type="match status" value="1"/>
</dbReference>